<evidence type="ECO:0000256" key="11">
    <source>
        <dbReference type="ARBA" id="ARBA00047360"/>
    </source>
</evidence>
<keyword evidence="8" id="KW-0676">Redox-active center</keyword>
<evidence type="ECO:0000259" key="13">
    <source>
        <dbReference type="Pfam" id="PF07992"/>
    </source>
</evidence>
<evidence type="ECO:0000313" key="14">
    <source>
        <dbReference type="EMBL" id="KXB36468.1"/>
    </source>
</evidence>
<evidence type="ECO:0000256" key="10">
    <source>
        <dbReference type="ARBA" id="ARBA00039201"/>
    </source>
</evidence>
<evidence type="ECO:0000256" key="6">
    <source>
        <dbReference type="ARBA" id="ARBA00023027"/>
    </source>
</evidence>
<keyword evidence="5" id="KW-0560">Oxidoreductase</keyword>
<dbReference type="SUPFAM" id="SSF55424">
    <property type="entry name" value="FAD/NAD-linked reductases, dimerisation (C-terminal) domain"/>
    <property type="match status" value="1"/>
</dbReference>
<dbReference type="Proteomes" id="UP000070422">
    <property type="component" value="Unassembled WGS sequence"/>
</dbReference>
<evidence type="ECO:0000256" key="8">
    <source>
        <dbReference type="ARBA" id="ARBA00023284"/>
    </source>
</evidence>
<organism evidence="15 17">
    <name type="scientific">Aerococcus christensenii</name>
    <dbReference type="NCBI Taxonomy" id="87541"/>
    <lineage>
        <taxon>Bacteria</taxon>
        <taxon>Bacillati</taxon>
        <taxon>Bacillota</taxon>
        <taxon>Bacilli</taxon>
        <taxon>Lactobacillales</taxon>
        <taxon>Aerococcaceae</taxon>
        <taxon>Aerococcus</taxon>
    </lineage>
</organism>
<evidence type="ECO:0000256" key="2">
    <source>
        <dbReference type="ARBA" id="ARBA00009130"/>
    </source>
</evidence>
<feature type="domain" description="FAD/NAD(P)-binding" evidence="13">
    <location>
        <begin position="2"/>
        <end position="307"/>
    </location>
</feature>
<keyword evidence="4" id="KW-0274">FAD</keyword>
<comment type="catalytic activity">
    <reaction evidence="11">
        <text>2 NADH + O2 + 2 H(+) = 2 NAD(+) + 2 H2O</text>
        <dbReference type="Rhea" id="RHEA:37799"/>
        <dbReference type="ChEBI" id="CHEBI:15377"/>
        <dbReference type="ChEBI" id="CHEBI:15378"/>
        <dbReference type="ChEBI" id="CHEBI:15379"/>
        <dbReference type="ChEBI" id="CHEBI:57540"/>
        <dbReference type="ChEBI" id="CHEBI:57945"/>
        <dbReference type="EC" id="1.6.3.4"/>
    </reaction>
</comment>
<dbReference type="InterPro" id="IPR016156">
    <property type="entry name" value="FAD/NAD-linked_Rdtase_dimer_sf"/>
</dbReference>
<dbReference type="SUPFAM" id="SSF51905">
    <property type="entry name" value="FAD/NAD(P)-binding domain"/>
    <property type="match status" value="1"/>
</dbReference>
<dbReference type="GO" id="GO:0016491">
    <property type="term" value="F:oxidoreductase activity"/>
    <property type="evidence" value="ECO:0007669"/>
    <property type="project" value="UniProtKB-KW"/>
</dbReference>
<keyword evidence="7" id="KW-0558">Oxidation</keyword>
<dbReference type="STRING" id="87541.AWM71_00805"/>
<evidence type="ECO:0000256" key="7">
    <source>
        <dbReference type="ARBA" id="ARBA00023097"/>
    </source>
</evidence>
<comment type="similarity">
    <text evidence="2">Belongs to the class-III pyridine nucleotide-disulfide oxidoreductase family.</text>
</comment>
<keyword evidence="17" id="KW-1185">Reference proteome</keyword>
<dbReference type="InterPro" id="IPR058076">
    <property type="entry name" value="NOXase"/>
</dbReference>
<comment type="cofactor">
    <cofactor evidence="1">
        <name>FAD</name>
        <dbReference type="ChEBI" id="CHEBI:57692"/>
    </cofactor>
</comment>
<evidence type="ECO:0000259" key="12">
    <source>
        <dbReference type="Pfam" id="PF02852"/>
    </source>
</evidence>
<dbReference type="Gene3D" id="3.30.390.30">
    <property type="match status" value="1"/>
</dbReference>
<dbReference type="EMBL" id="PKGZ01000004">
    <property type="protein sequence ID" value="PKY91194.1"/>
    <property type="molecule type" value="Genomic_DNA"/>
</dbReference>
<evidence type="ECO:0000256" key="1">
    <source>
        <dbReference type="ARBA" id="ARBA00001974"/>
    </source>
</evidence>
<sequence length="448" mass="48682">MKFVIVGTNHAGIAAANTLLDNYGEGNEVVMIDRNTNLSYLGCGTALWVGRQIDSYKGLFYTKPEDFEAKGARISLETSVDRVDFDKKVVYATSKDGKAIEESYDKLILAEGSAPIAPNLPGKDLEGIHFLKLFQEGMAVDQELAKNEVKTVAVVGAGYIGVEIAEAAARRGKKVLLFDAADTCLASYYDEEFSSLMDKNLKEHGIETHYGEFAQEYLGENGRVCGLKTDKGQYDADAIINCIGFRPNSVLGGDHLERFANGAYLVSRGFQTSDPDVFAIGDCATNYSNALQATTYIALASNAVRSGIVGAHNAAGTAIEGAGVQGSNGIDIFDLKLVSTGLSVKAAEKFGVNVKYVDYEDTQLPGFMPAEKNATVKIRIVYEKGTNRIVGTQLASHYDMHELIHMFSLAIQEGITMDKLQLLDIFFLPHYNQPYNYVTMAALTADKN</sequence>
<dbReference type="AlphaFoldDB" id="A0A109RC07"/>
<name>A0A109RC07_9LACT</name>
<dbReference type="PRINTS" id="PR00368">
    <property type="entry name" value="FADPNR"/>
</dbReference>
<dbReference type="KEGG" id="acg:AWM71_00805"/>
<comment type="caution">
    <text evidence="15">The sequence shown here is derived from an EMBL/GenBank/DDBJ whole genome shotgun (WGS) entry which is preliminary data.</text>
</comment>
<evidence type="ECO:0000313" key="16">
    <source>
        <dbReference type="Proteomes" id="UP000070422"/>
    </source>
</evidence>
<dbReference type="InterPro" id="IPR023753">
    <property type="entry name" value="FAD/NAD-binding_dom"/>
</dbReference>
<dbReference type="OrthoDB" id="9802028at2"/>
<feature type="domain" description="Pyridine nucleotide-disulphide oxidoreductase dimerisation" evidence="12">
    <location>
        <begin position="333"/>
        <end position="431"/>
    </location>
</feature>
<evidence type="ECO:0000256" key="9">
    <source>
        <dbReference type="ARBA" id="ARBA00039092"/>
    </source>
</evidence>
<dbReference type="InterPro" id="IPR004099">
    <property type="entry name" value="Pyr_nucl-diS_OxRdtase_dimer"/>
</dbReference>
<dbReference type="PANTHER" id="PTHR43429:SF1">
    <property type="entry name" value="NAD(P)H SULFUR OXIDOREDUCTASE (COA-DEPENDENT)"/>
    <property type="match status" value="1"/>
</dbReference>
<dbReference type="Pfam" id="PF02852">
    <property type="entry name" value="Pyr_redox_dim"/>
    <property type="match status" value="1"/>
</dbReference>
<accession>A0A109RC07</accession>
<dbReference type="InterPro" id="IPR050260">
    <property type="entry name" value="FAD-bd_OxRdtase"/>
</dbReference>
<dbReference type="Pfam" id="PF07992">
    <property type="entry name" value="Pyr_redox_2"/>
    <property type="match status" value="1"/>
</dbReference>
<reference evidence="14 16" key="1">
    <citation type="submission" date="2016-01" db="EMBL/GenBank/DDBJ databases">
        <authorList>
            <person name="Oliw E.H."/>
        </authorList>
    </citation>
    <scope>NUCLEOTIDE SEQUENCE [LARGE SCALE GENOMIC DNA]</scope>
    <source>
        <strain evidence="14 16">KA00635</strain>
    </source>
</reference>
<dbReference type="NCBIfam" id="NF046103">
    <property type="entry name" value="NOXase_Strep"/>
    <property type="match status" value="1"/>
</dbReference>
<protein>
    <recommendedName>
        <fullName evidence="10">NADH oxidase</fullName>
        <ecNumber evidence="9">1.6.3.4</ecNumber>
    </recommendedName>
</protein>
<evidence type="ECO:0000256" key="4">
    <source>
        <dbReference type="ARBA" id="ARBA00022827"/>
    </source>
</evidence>
<reference evidence="15 17" key="2">
    <citation type="submission" date="2017-12" db="EMBL/GenBank/DDBJ databases">
        <title>Phylogenetic diversity of female urinary microbiome.</title>
        <authorList>
            <person name="Thomas-White K."/>
            <person name="Wolfe A.J."/>
        </authorList>
    </citation>
    <scope>NUCLEOTIDE SEQUENCE [LARGE SCALE GENOMIC DNA]</scope>
    <source>
        <strain evidence="15 17">UMB0844</strain>
    </source>
</reference>
<keyword evidence="3" id="KW-0285">Flavoprotein</keyword>
<dbReference type="EMBL" id="LSCQ01000042">
    <property type="protein sequence ID" value="KXB36468.1"/>
    <property type="molecule type" value="Genomic_DNA"/>
</dbReference>
<evidence type="ECO:0000313" key="15">
    <source>
        <dbReference type="EMBL" id="PKY91194.1"/>
    </source>
</evidence>
<dbReference type="EC" id="1.6.3.4" evidence="9"/>
<dbReference type="PANTHER" id="PTHR43429">
    <property type="entry name" value="PYRIDINE NUCLEOTIDE-DISULFIDE OXIDOREDUCTASE DOMAIN-CONTAINING"/>
    <property type="match status" value="1"/>
</dbReference>
<evidence type="ECO:0000313" key="17">
    <source>
        <dbReference type="Proteomes" id="UP000234775"/>
    </source>
</evidence>
<dbReference type="Proteomes" id="UP000234775">
    <property type="component" value="Unassembled WGS sequence"/>
</dbReference>
<dbReference type="InterPro" id="IPR036188">
    <property type="entry name" value="FAD/NAD-bd_sf"/>
</dbReference>
<dbReference type="PATRIC" id="fig|87541.4.peg.828"/>
<gene>
    <name evidence="15" type="ORF">CYJ27_05685</name>
    <name evidence="14" type="ORF">HMPREF3187_00836</name>
</gene>
<dbReference type="Gene3D" id="3.50.50.60">
    <property type="entry name" value="FAD/NAD(P)-binding domain"/>
    <property type="match status" value="2"/>
</dbReference>
<dbReference type="PRINTS" id="PR00411">
    <property type="entry name" value="PNDRDTASEI"/>
</dbReference>
<proteinExistence type="inferred from homology"/>
<dbReference type="RefSeq" id="WP_060776231.1">
    <property type="nucleotide sequence ID" value="NZ_CP014159.1"/>
</dbReference>
<evidence type="ECO:0000256" key="5">
    <source>
        <dbReference type="ARBA" id="ARBA00023002"/>
    </source>
</evidence>
<evidence type="ECO:0000256" key="3">
    <source>
        <dbReference type="ARBA" id="ARBA00022630"/>
    </source>
</evidence>
<keyword evidence="6" id="KW-0520">NAD</keyword>